<feature type="binding site" evidence="6">
    <location>
        <position position="95"/>
    </location>
    <ligand>
        <name>S-adenosyl-L-methionine</name>
        <dbReference type="ChEBI" id="CHEBI:59789"/>
    </ligand>
</feature>
<comment type="subcellular location">
    <subcellularLocation>
        <location evidence="6">Cytoplasm</location>
    </subcellularLocation>
</comment>
<protein>
    <recommendedName>
        <fullName evidence="6">Ribosomal RNA small subunit methyltransferase H</fullName>
        <ecNumber evidence="6">2.1.1.199</ecNumber>
    </recommendedName>
    <alternativeName>
        <fullName evidence="6">16S rRNA m(4)C1402 methyltransferase</fullName>
    </alternativeName>
    <alternativeName>
        <fullName evidence="6">rRNA (cytosine-N(4)-)-methyltransferase RsmH</fullName>
    </alternativeName>
</protein>
<dbReference type="GO" id="GO:0005737">
    <property type="term" value="C:cytoplasm"/>
    <property type="evidence" value="ECO:0007669"/>
    <property type="project" value="UniProtKB-SubCell"/>
</dbReference>
<dbReference type="SUPFAM" id="SSF81799">
    <property type="entry name" value="Putative methyltransferase TM0872, insert domain"/>
    <property type="match status" value="1"/>
</dbReference>
<evidence type="ECO:0000256" key="4">
    <source>
        <dbReference type="ARBA" id="ARBA00022679"/>
    </source>
</evidence>
<evidence type="ECO:0000256" key="1">
    <source>
        <dbReference type="ARBA" id="ARBA00010396"/>
    </source>
</evidence>
<feature type="binding site" evidence="6">
    <location>
        <begin position="32"/>
        <end position="34"/>
    </location>
    <ligand>
        <name>S-adenosyl-L-methionine</name>
        <dbReference type="ChEBI" id="CHEBI:59789"/>
    </ligand>
</feature>
<evidence type="ECO:0000256" key="5">
    <source>
        <dbReference type="ARBA" id="ARBA00022691"/>
    </source>
</evidence>
<feature type="binding site" evidence="6">
    <location>
        <position position="52"/>
    </location>
    <ligand>
        <name>S-adenosyl-L-methionine</name>
        <dbReference type="ChEBI" id="CHEBI:59789"/>
    </ligand>
</feature>
<sequence length="299" mass="33900">MAYHVPVLLNESIEGLDINPSGTYVDLTFGGGGHSRAILQKLGKKGRLIAFDQDEDALKNALDDKRFMLIRGNFRYFRNFLRYHGVEQLNGILADLGVSSHHLDTAERGFSFRFEGPLDMRMNRNAKLTGQKVINEYSEERLANILKLYGEVKGAGRVASVIVRERSKGSIDNADQLLEILKPLIPFKIQNKVLAQIFQAIRIEVNQEMESLKEMLESSVKSLLPGGRLVIISYHSLEDRMVKNFFRYGNVEGTDSMDLMGNRNVPFEQVNRKVITPSDDECIENNRARSAKLRIGRKL</sequence>
<keyword evidence="4 6" id="KW-0808">Transferase</keyword>
<dbReference type="Proteomes" id="UP000500961">
    <property type="component" value="Chromosome"/>
</dbReference>
<keyword evidence="6" id="KW-0963">Cytoplasm</keyword>
<dbReference type="InterPro" id="IPR029063">
    <property type="entry name" value="SAM-dependent_MTases_sf"/>
</dbReference>
<keyword evidence="5 6" id="KW-0949">S-adenosyl-L-methionine</keyword>
<accession>A0A7D3XYI7</accession>
<evidence type="ECO:0000256" key="6">
    <source>
        <dbReference type="HAMAP-Rule" id="MF_01007"/>
    </source>
</evidence>
<dbReference type="EMBL" id="CP041345">
    <property type="protein sequence ID" value="QKG79213.1"/>
    <property type="molecule type" value="Genomic_DNA"/>
</dbReference>
<dbReference type="GO" id="GO:0071424">
    <property type="term" value="F:rRNA (cytosine-N4-)-methyltransferase activity"/>
    <property type="evidence" value="ECO:0007669"/>
    <property type="project" value="UniProtKB-UniRule"/>
</dbReference>
<dbReference type="RefSeq" id="WP_173072759.1">
    <property type="nucleotide sequence ID" value="NZ_CP041345.1"/>
</dbReference>
<evidence type="ECO:0000313" key="7">
    <source>
        <dbReference type="EMBL" id="QKG79213.1"/>
    </source>
</evidence>
<reference evidence="7 8" key="1">
    <citation type="submission" date="2019-07" db="EMBL/GenBank/DDBJ databases">
        <title>Thalassofilum flectens gen. nov., sp. nov., a novel moderate thermophilic anaerobe from a shallow sea hot spring in Kunashir Island (Russia), representing a new family in the order Bacteroidales, and proposal of Thalassofilacea fam. nov.</title>
        <authorList>
            <person name="Kochetkova T.V."/>
            <person name="Podosokorskaya O.A."/>
            <person name="Novikov A."/>
            <person name="Elcheninov A.G."/>
            <person name="Toshchakov S.V."/>
            <person name="Kublanov I.V."/>
        </authorList>
    </citation>
    <scope>NUCLEOTIDE SEQUENCE [LARGE SCALE GENOMIC DNA]</scope>
    <source>
        <strain evidence="7 8">38-H</strain>
    </source>
</reference>
<dbReference type="PANTHER" id="PTHR11265:SF0">
    <property type="entry name" value="12S RRNA N4-METHYLCYTIDINE METHYLTRANSFERASE"/>
    <property type="match status" value="1"/>
</dbReference>
<dbReference type="AlphaFoldDB" id="A0A7D3XYI7"/>
<name>A0A7D3XYI7_9BACT</name>
<keyword evidence="3 6" id="KW-0489">Methyltransferase</keyword>
<dbReference type="SUPFAM" id="SSF53335">
    <property type="entry name" value="S-adenosyl-L-methionine-dependent methyltransferases"/>
    <property type="match status" value="1"/>
</dbReference>
<organism evidence="7 8">
    <name type="scientific">Tenuifilum thalassicum</name>
    <dbReference type="NCBI Taxonomy" id="2590900"/>
    <lineage>
        <taxon>Bacteria</taxon>
        <taxon>Pseudomonadati</taxon>
        <taxon>Bacteroidota</taxon>
        <taxon>Bacteroidia</taxon>
        <taxon>Bacteroidales</taxon>
        <taxon>Tenuifilaceae</taxon>
        <taxon>Tenuifilum</taxon>
    </lineage>
</organism>
<feature type="binding site" evidence="6">
    <location>
        <position position="74"/>
    </location>
    <ligand>
        <name>S-adenosyl-L-methionine</name>
        <dbReference type="ChEBI" id="CHEBI:59789"/>
    </ligand>
</feature>
<dbReference type="Gene3D" id="3.40.50.150">
    <property type="entry name" value="Vaccinia Virus protein VP39"/>
    <property type="match status" value="1"/>
</dbReference>
<gene>
    <name evidence="6 7" type="primary">rsmH</name>
    <name evidence="7" type="ORF">FHG85_02695</name>
</gene>
<keyword evidence="8" id="KW-1185">Reference proteome</keyword>
<dbReference type="PIRSF" id="PIRSF004486">
    <property type="entry name" value="MraW"/>
    <property type="match status" value="1"/>
</dbReference>
<evidence type="ECO:0000313" key="8">
    <source>
        <dbReference type="Proteomes" id="UP000500961"/>
    </source>
</evidence>
<dbReference type="Gene3D" id="1.10.150.170">
    <property type="entry name" value="Putative methyltransferase TM0872, insert domain"/>
    <property type="match status" value="1"/>
</dbReference>
<dbReference type="KEGG" id="ttz:FHG85_02695"/>
<dbReference type="InterPro" id="IPR002903">
    <property type="entry name" value="RsmH"/>
</dbReference>
<feature type="binding site" evidence="6">
    <location>
        <position position="102"/>
    </location>
    <ligand>
        <name>S-adenosyl-L-methionine</name>
        <dbReference type="ChEBI" id="CHEBI:59789"/>
    </ligand>
</feature>
<comment type="function">
    <text evidence="6">Specifically methylates the N4 position of cytidine in position 1402 (C1402) of 16S rRNA.</text>
</comment>
<keyword evidence="2 6" id="KW-0698">rRNA processing</keyword>
<dbReference type="NCBIfam" id="TIGR00006">
    <property type="entry name" value="16S rRNA (cytosine(1402)-N(4))-methyltransferase RsmH"/>
    <property type="match status" value="1"/>
</dbReference>
<dbReference type="EC" id="2.1.1.199" evidence="6"/>
<dbReference type="Pfam" id="PF01795">
    <property type="entry name" value="Methyltransf_5"/>
    <property type="match status" value="1"/>
</dbReference>
<comment type="similarity">
    <text evidence="1 6">Belongs to the methyltransferase superfamily. RsmH family.</text>
</comment>
<dbReference type="InterPro" id="IPR023397">
    <property type="entry name" value="SAM-dep_MeTrfase_MraW_recog"/>
</dbReference>
<dbReference type="PANTHER" id="PTHR11265">
    <property type="entry name" value="S-ADENOSYL-METHYLTRANSFERASE MRAW"/>
    <property type="match status" value="1"/>
</dbReference>
<dbReference type="HAMAP" id="MF_01007">
    <property type="entry name" value="16SrRNA_methyltr_H"/>
    <property type="match status" value="1"/>
</dbReference>
<proteinExistence type="inferred from homology"/>
<evidence type="ECO:0000256" key="2">
    <source>
        <dbReference type="ARBA" id="ARBA00022552"/>
    </source>
</evidence>
<evidence type="ECO:0000256" key="3">
    <source>
        <dbReference type="ARBA" id="ARBA00022603"/>
    </source>
</evidence>
<comment type="catalytic activity">
    <reaction evidence="6">
        <text>cytidine(1402) in 16S rRNA + S-adenosyl-L-methionine = N(4)-methylcytidine(1402) in 16S rRNA + S-adenosyl-L-homocysteine + H(+)</text>
        <dbReference type="Rhea" id="RHEA:42928"/>
        <dbReference type="Rhea" id="RHEA-COMP:10286"/>
        <dbReference type="Rhea" id="RHEA-COMP:10287"/>
        <dbReference type="ChEBI" id="CHEBI:15378"/>
        <dbReference type="ChEBI" id="CHEBI:57856"/>
        <dbReference type="ChEBI" id="CHEBI:59789"/>
        <dbReference type="ChEBI" id="CHEBI:74506"/>
        <dbReference type="ChEBI" id="CHEBI:82748"/>
        <dbReference type="EC" id="2.1.1.199"/>
    </reaction>
</comment>
<dbReference type="GO" id="GO:0070475">
    <property type="term" value="P:rRNA base methylation"/>
    <property type="evidence" value="ECO:0007669"/>
    <property type="project" value="UniProtKB-UniRule"/>
</dbReference>